<reference evidence="1" key="2">
    <citation type="journal article" date="2020" name="Nat. Commun.">
        <title>Large-scale genome sequencing of mycorrhizal fungi provides insights into the early evolution of symbiotic traits.</title>
        <authorList>
            <person name="Miyauchi S."/>
            <person name="Kiss E."/>
            <person name="Kuo A."/>
            <person name="Drula E."/>
            <person name="Kohler A."/>
            <person name="Sanchez-Garcia M."/>
            <person name="Morin E."/>
            <person name="Andreopoulos B."/>
            <person name="Barry K.W."/>
            <person name="Bonito G."/>
            <person name="Buee M."/>
            <person name="Carver A."/>
            <person name="Chen C."/>
            <person name="Cichocki N."/>
            <person name="Clum A."/>
            <person name="Culley D."/>
            <person name="Crous P.W."/>
            <person name="Fauchery L."/>
            <person name="Girlanda M."/>
            <person name="Hayes R.D."/>
            <person name="Keri Z."/>
            <person name="LaButti K."/>
            <person name="Lipzen A."/>
            <person name="Lombard V."/>
            <person name="Magnuson J."/>
            <person name="Maillard F."/>
            <person name="Murat C."/>
            <person name="Nolan M."/>
            <person name="Ohm R.A."/>
            <person name="Pangilinan J."/>
            <person name="Pereira M.F."/>
            <person name="Perotto S."/>
            <person name="Peter M."/>
            <person name="Pfister S."/>
            <person name="Riley R."/>
            <person name="Sitrit Y."/>
            <person name="Stielow J.B."/>
            <person name="Szollosi G."/>
            <person name="Zifcakova L."/>
            <person name="Stursova M."/>
            <person name="Spatafora J.W."/>
            <person name="Tedersoo L."/>
            <person name="Vaario L.M."/>
            <person name="Yamada A."/>
            <person name="Yan M."/>
            <person name="Wang P."/>
            <person name="Xu J."/>
            <person name="Bruns T."/>
            <person name="Baldrian P."/>
            <person name="Vilgalys R."/>
            <person name="Dunand C."/>
            <person name="Henrissat B."/>
            <person name="Grigoriev I.V."/>
            <person name="Hibbett D."/>
            <person name="Nagy L.G."/>
            <person name="Martin F.M."/>
        </authorList>
    </citation>
    <scope>NUCLEOTIDE SEQUENCE</scope>
    <source>
        <strain evidence="1">Prilba</strain>
    </source>
</reference>
<dbReference type="AlphaFoldDB" id="A0A9P5MQJ6"/>
<sequence>MFLDIRLLCHCSPSLSLNIGPPLPLPSVGTYVQRCAWWILSTGTLNLLPAPEAFGTVQSIAGARAEGHPVRVTSGLHHLSPVPWCVTVGMQEKVSGQEDGWTLCKYCAVTLAKRPSGPLTEWGCPWVTVLSGSLCKGDNMLFDFVSSLSSLSLDFRVIYLSSLPPRWIILSNLPDLPSCQVLKAMIVG</sequence>
<proteinExistence type="predicted"/>
<reference evidence="1" key="1">
    <citation type="submission" date="2019-10" db="EMBL/GenBank/DDBJ databases">
        <authorList>
            <consortium name="DOE Joint Genome Institute"/>
            <person name="Kuo A."/>
            <person name="Miyauchi S."/>
            <person name="Kiss E."/>
            <person name="Drula E."/>
            <person name="Kohler A."/>
            <person name="Sanchez-Garcia M."/>
            <person name="Andreopoulos B."/>
            <person name="Barry K.W."/>
            <person name="Bonito G."/>
            <person name="Buee M."/>
            <person name="Carver A."/>
            <person name="Chen C."/>
            <person name="Cichocki N."/>
            <person name="Clum A."/>
            <person name="Culley D."/>
            <person name="Crous P.W."/>
            <person name="Fauchery L."/>
            <person name="Girlanda M."/>
            <person name="Hayes R."/>
            <person name="Keri Z."/>
            <person name="LaButti K."/>
            <person name="Lipzen A."/>
            <person name="Lombard V."/>
            <person name="Magnuson J."/>
            <person name="Maillard F."/>
            <person name="Morin E."/>
            <person name="Murat C."/>
            <person name="Nolan M."/>
            <person name="Ohm R."/>
            <person name="Pangilinan J."/>
            <person name="Pereira M."/>
            <person name="Perotto S."/>
            <person name="Peter M."/>
            <person name="Riley R."/>
            <person name="Sitrit Y."/>
            <person name="Stielow B."/>
            <person name="Szollosi G."/>
            <person name="Zifcakova L."/>
            <person name="Stursova M."/>
            <person name="Spatafora J.W."/>
            <person name="Tedersoo L."/>
            <person name="Vaario L.-M."/>
            <person name="Yamada A."/>
            <person name="Yan M."/>
            <person name="Wang P."/>
            <person name="Xu J."/>
            <person name="Bruns T."/>
            <person name="Baldrian P."/>
            <person name="Vilgalys R."/>
            <person name="Henrissat B."/>
            <person name="Grigoriev I.V."/>
            <person name="Hibbett D."/>
            <person name="Nagy L.G."/>
            <person name="Martin F.M."/>
        </authorList>
    </citation>
    <scope>NUCLEOTIDE SEQUENCE</scope>
    <source>
        <strain evidence="1">Prilba</strain>
    </source>
</reference>
<evidence type="ECO:0000313" key="1">
    <source>
        <dbReference type="EMBL" id="KAF8469363.1"/>
    </source>
</evidence>
<comment type="caution">
    <text evidence="1">The sequence shown here is derived from an EMBL/GenBank/DDBJ whole genome shotgun (WGS) entry which is preliminary data.</text>
</comment>
<dbReference type="Proteomes" id="UP000759537">
    <property type="component" value="Unassembled WGS sequence"/>
</dbReference>
<accession>A0A9P5MQJ6</accession>
<name>A0A9P5MQJ6_9AGAM</name>
<evidence type="ECO:0000313" key="2">
    <source>
        <dbReference type="Proteomes" id="UP000759537"/>
    </source>
</evidence>
<dbReference type="EMBL" id="WHVB01000028">
    <property type="protein sequence ID" value="KAF8469363.1"/>
    <property type="molecule type" value="Genomic_DNA"/>
</dbReference>
<keyword evidence="2" id="KW-1185">Reference proteome</keyword>
<protein>
    <submittedName>
        <fullName evidence="1">Uncharacterized protein</fullName>
    </submittedName>
</protein>
<organism evidence="1 2">
    <name type="scientific">Russula ochroleuca</name>
    <dbReference type="NCBI Taxonomy" id="152965"/>
    <lineage>
        <taxon>Eukaryota</taxon>
        <taxon>Fungi</taxon>
        <taxon>Dikarya</taxon>
        <taxon>Basidiomycota</taxon>
        <taxon>Agaricomycotina</taxon>
        <taxon>Agaricomycetes</taxon>
        <taxon>Russulales</taxon>
        <taxon>Russulaceae</taxon>
        <taxon>Russula</taxon>
    </lineage>
</organism>
<gene>
    <name evidence="1" type="ORF">DFH94DRAFT_685319</name>
</gene>